<dbReference type="SMART" id="SM00252">
    <property type="entry name" value="SH2"/>
    <property type="match status" value="1"/>
</dbReference>
<dbReference type="InterPro" id="IPR036860">
    <property type="entry name" value="SH2_dom_sf"/>
</dbReference>
<evidence type="ECO:0000256" key="3">
    <source>
        <dbReference type="ARBA" id="ARBA00022723"/>
    </source>
</evidence>
<feature type="region of interest" description="Disordered" evidence="11">
    <location>
        <begin position="376"/>
        <end position="395"/>
    </location>
</feature>
<dbReference type="CDD" id="cd10352">
    <property type="entry name" value="SH2_a2chimerin_b2chimerin"/>
    <property type="match status" value="1"/>
</dbReference>
<evidence type="ECO:0000256" key="6">
    <source>
        <dbReference type="ARBA" id="ARBA00023136"/>
    </source>
</evidence>
<dbReference type="InterPro" id="IPR020454">
    <property type="entry name" value="DAG/PE-bd"/>
</dbReference>
<dbReference type="CDD" id="cd20806">
    <property type="entry name" value="C1_CHN"/>
    <property type="match status" value="1"/>
</dbReference>
<keyword evidence="4" id="KW-0863">Zinc-finger</keyword>
<dbReference type="OrthoDB" id="3196451at2759"/>
<evidence type="ECO:0000313" key="15">
    <source>
        <dbReference type="EMBL" id="KAA0196225.1"/>
    </source>
</evidence>
<dbReference type="GO" id="GO:0005096">
    <property type="term" value="F:GTPase activator activity"/>
    <property type="evidence" value="ECO:0007669"/>
    <property type="project" value="UniProtKB-KW"/>
</dbReference>
<dbReference type="PRINTS" id="PR00008">
    <property type="entry name" value="DAGPEDOMAIN"/>
</dbReference>
<dbReference type="SMART" id="SM00109">
    <property type="entry name" value="C1"/>
    <property type="match status" value="1"/>
</dbReference>
<evidence type="ECO:0000256" key="8">
    <source>
        <dbReference type="ARBA" id="ARBA00076015"/>
    </source>
</evidence>
<dbReference type="Gene3D" id="3.30.505.10">
    <property type="entry name" value="SH2 domain"/>
    <property type="match status" value="1"/>
</dbReference>
<feature type="compositionally biased region" description="Polar residues" evidence="11">
    <location>
        <begin position="239"/>
        <end position="249"/>
    </location>
</feature>
<dbReference type="GO" id="GO:0007165">
    <property type="term" value="P:signal transduction"/>
    <property type="evidence" value="ECO:0007669"/>
    <property type="project" value="InterPro"/>
</dbReference>
<keyword evidence="3" id="KW-0479">Metal-binding</keyword>
<accession>A0A8E0VNW4</accession>
<organism evidence="15 16">
    <name type="scientific">Fasciolopsis buskii</name>
    <dbReference type="NCBI Taxonomy" id="27845"/>
    <lineage>
        <taxon>Eukaryota</taxon>
        <taxon>Metazoa</taxon>
        <taxon>Spiralia</taxon>
        <taxon>Lophotrochozoa</taxon>
        <taxon>Platyhelminthes</taxon>
        <taxon>Trematoda</taxon>
        <taxon>Digenea</taxon>
        <taxon>Plagiorchiida</taxon>
        <taxon>Echinostomata</taxon>
        <taxon>Echinostomatoidea</taxon>
        <taxon>Fasciolidae</taxon>
        <taxon>Fasciolopsis</taxon>
    </lineage>
</organism>
<dbReference type="Pfam" id="PF00130">
    <property type="entry name" value="C1_1"/>
    <property type="match status" value="1"/>
</dbReference>
<gene>
    <name evidence="15" type="ORF">FBUS_04587</name>
</gene>
<keyword evidence="2" id="KW-0343">GTPase activation</keyword>
<evidence type="ECO:0000256" key="4">
    <source>
        <dbReference type="ARBA" id="ARBA00022771"/>
    </source>
</evidence>
<dbReference type="InterPro" id="IPR008936">
    <property type="entry name" value="Rho_GTPase_activation_prot"/>
</dbReference>
<evidence type="ECO:0000256" key="10">
    <source>
        <dbReference type="PROSITE-ProRule" id="PRU00191"/>
    </source>
</evidence>
<feature type="domain" description="Rho-GAP" evidence="14">
    <location>
        <begin position="579"/>
        <end position="773"/>
    </location>
</feature>
<evidence type="ECO:0000256" key="7">
    <source>
        <dbReference type="ARBA" id="ARBA00073081"/>
    </source>
</evidence>
<dbReference type="SUPFAM" id="SSF55550">
    <property type="entry name" value="SH2 domain"/>
    <property type="match status" value="1"/>
</dbReference>
<feature type="domain" description="SH2" evidence="12">
    <location>
        <begin position="44"/>
        <end position="116"/>
    </location>
</feature>
<evidence type="ECO:0000313" key="16">
    <source>
        <dbReference type="Proteomes" id="UP000728185"/>
    </source>
</evidence>
<name>A0A8E0VNW4_9TREM</name>
<dbReference type="SUPFAM" id="SSF57889">
    <property type="entry name" value="Cysteine-rich domain"/>
    <property type="match status" value="1"/>
</dbReference>
<feature type="compositionally biased region" description="Low complexity" evidence="11">
    <location>
        <begin position="197"/>
        <end position="208"/>
    </location>
</feature>
<dbReference type="PANTHER" id="PTHR46075:SF2">
    <property type="entry name" value="RHO GTPASE ACTIVATING PROTEIN AT 5A, ISOFORM A"/>
    <property type="match status" value="1"/>
</dbReference>
<feature type="domain" description="Phorbol-ester/DAG-type" evidence="13">
    <location>
        <begin position="516"/>
        <end position="566"/>
    </location>
</feature>
<dbReference type="Pfam" id="PF00620">
    <property type="entry name" value="RhoGAP"/>
    <property type="match status" value="1"/>
</dbReference>
<protein>
    <recommendedName>
        <fullName evidence="7">Beta-chimaerin</fullName>
    </recommendedName>
    <alternativeName>
        <fullName evidence="8">Beta-chimerin</fullName>
    </alternativeName>
    <alternativeName>
        <fullName evidence="9">Rho GTPase-activating protein 3</fullName>
    </alternativeName>
</protein>
<keyword evidence="5" id="KW-0862">Zinc</keyword>
<feature type="compositionally biased region" description="Low complexity" evidence="11">
    <location>
        <begin position="413"/>
        <end position="429"/>
    </location>
</feature>
<dbReference type="PANTHER" id="PTHR46075">
    <property type="entry name" value="CHIMERIN FAMILY MEMBER"/>
    <property type="match status" value="1"/>
</dbReference>
<dbReference type="InterPro" id="IPR000980">
    <property type="entry name" value="SH2"/>
</dbReference>
<evidence type="ECO:0000259" key="14">
    <source>
        <dbReference type="PROSITE" id="PS50238"/>
    </source>
</evidence>
<comment type="subcellular location">
    <subcellularLocation>
        <location evidence="1">Membrane</location>
        <topology evidence="1">Peripheral membrane protein</topology>
    </subcellularLocation>
</comment>
<reference evidence="15" key="1">
    <citation type="submission" date="2019-05" db="EMBL/GenBank/DDBJ databases">
        <title>Annotation for the trematode Fasciolopsis buski.</title>
        <authorList>
            <person name="Choi Y.-J."/>
        </authorList>
    </citation>
    <scope>NUCLEOTIDE SEQUENCE</scope>
    <source>
        <strain evidence="15">HT</strain>
        <tissue evidence="15">Whole worm</tissue>
    </source>
</reference>
<comment type="caution">
    <text evidence="15">The sequence shown here is derived from an EMBL/GenBank/DDBJ whole genome shotgun (WGS) entry which is preliminary data.</text>
</comment>
<evidence type="ECO:0000256" key="9">
    <source>
        <dbReference type="ARBA" id="ARBA00077047"/>
    </source>
</evidence>
<feature type="compositionally biased region" description="Polar residues" evidence="11">
    <location>
        <begin position="435"/>
        <end position="451"/>
    </location>
</feature>
<dbReference type="SUPFAM" id="SSF48350">
    <property type="entry name" value="GTPase activation domain, GAP"/>
    <property type="match status" value="1"/>
</dbReference>
<feature type="region of interest" description="Disordered" evidence="11">
    <location>
        <begin position="319"/>
        <end position="369"/>
    </location>
</feature>
<evidence type="ECO:0000256" key="5">
    <source>
        <dbReference type="ARBA" id="ARBA00022833"/>
    </source>
</evidence>
<sequence length="880" mass="97563">MSDKIQEFRIWQTKLYNLQREAPKPHVIPCTRNLPSRPAQYGIEYHGSISRLETEKLFESAPDGAYLIRDSQRAADAYTLVIWFDKTVKNYMLHYDPLSKQHYVGENRFDTIELLVADGLIHFYVETRGADVLQKIANANTYQSTPFYKMRYHTFNAHVLDDALDQMFTSTATPKSNNEKNKVAVTEGSQTRLQRRVSPPVVQPVDSSGTPNHKPRPIPARRQSIDAAQLARHKLSPSAPGNSASTSEASDLRDKKIDSTNSEAWRYREWPPNADHLETRLFFPTDEIDSPPIPPPRRMSACVGALVQPQLSGAVFQPASVSSNNSASGTVSDARCKPSNREQPTASAPSQPTRLTSLQPTGNPTQITKHGKLSYIPEDTDSASAGSTPVSQNQAGTPTFASLACSVGSHEFTCSSNASNTTTTSSTGSYDKHSGPTNISNSTSMRDTTLVDSGINRPKLAPTNNVQKDLAIRRNGRTKSMDEAAGKNAMLSLQERYNLPAACLADQLQSIEDSKPHNFKVHTFRGPHWCDYCTHFIWGLVAQGFKCADCGFQAHKRCSDRVPCDCLPDIKQLKRVFGVDLTSLTRAERKGVPTILVRCIEEIERRGALEFEGLYRIPGNHERVDQVRAAFDKDSEAADISVNRIPDVNIITSLIKSFLRQLPVPLITYEAYTDFIDVIRDEEMKDEERLRAIRQLLTRLPPAHYESLRFFMEHIHRVAEHRDVNMMSAENLAIVLSPSLMTSSYSDPISCMVGTRSEHALVERMIKDFDFLFPIIETPVRRVPTAEIRQTGPSANTNSKRNSQIVPVPVSPSPASSQLGYVKRKFLRNRRSVDTPLLAAAAAATIGDSSVTGKNPVTSPAPTNPLSSAATVPFSMNTAL</sequence>
<dbReference type="SMART" id="SM00324">
    <property type="entry name" value="RhoGAP"/>
    <property type="match status" value="1"/>
</dbReference>
<dbReference type="AlphaFoldDB" id="A0A8E0VNW4"/>
<feature type="region of interest" description="Disordered" evidence="11">
    <location>
        <begin position="232"/>
        <end position="256"/>
    </location>
</feature>
<feature type="compositionally biased region" description="Polar residues" evidence="11">
    <location>
        <begin position="791"/>
        <end position="805"/>
    </location>
</feature>
<evidence type="ECO:0000259" key="12">
    <source>
        <dbReference type="PROSITE" id="PS50001"/>
    </source>
</evidence>
<feature type="compositionally biased region" description="Polar residues" evidence="11">
    <location>
        <begin position="319"/>
        <end position="331"/>
    </location>
</feature>
<evidence type="ECO:0000256" key="2">
    <source>
        <dbReference type="ARBA" id="ARBA00022468"/>
    </source>
</evidence>
<evidence type="ECO:0000259" key="13">
    <source>
        <dbReference type="PROSITE" id="PS50081"/>
    </source>
</evidence>
<dbReference type="FunFam" id="1.10.555.10:FF:000005">
    <property type="entry name" value="Chimaerin"/>
    <property type="match status" value="1"/>
</dbReference>
<feature type="region of interest" description="Disordered" evidence="11">
    <location>
        <begin position="171"/>
        <end position="219"/>
    </location>
</feature>
<dbReference type="GO" id="GO:0008270">
    <property type="term" value="F:zinc ion binding"/>
    <property type="evidence" value="ECO:0007669"/>
    <property type="project" value="UniProtKB-KW"/>
</dbReference>
<dbReference type="PROSITE" id="PS50081">
    <property type="entry name" value="ZF_DAG_PE_2"/>
    <property type="match status" value="1"/>
</dbReference>
<dbReference type="PROSITE" id="PS00479">
    <property type="entry name" value="ZF_DAG_PE_1"/>
    <property type="match status" value="1"/>
</dbReference>
<dbReference type="EMBL" id="LUCM01003171">
    <property type="protein sequence ID" value="KAA0196225.1"/>
    <property type="molecule type" value="Genomic_DNA"/>
</dbReference>
<feature type="compositionally biased region" description="Polar residues" evidence="11">
    <location>
        <begin position="382"/>
        <end position="395"/>
    </location>
</feature>
<feature type="compositionally biased region" description="Polar residues" evidence="11">
    <location>
        <begin position="341"/>
        <end position="368"/>
    </location>
</feature>
<dbReference type="InterPro" id="IPR035840">
    <property type="entry name" value="Chimaerin_SH2"/>
</dbReference>
<dbReference type="PROSITE" id="PS50001">
    <property type="entry name" value="SH2"/>
    <property type="match status" value="1"/>
</dbReference>
<dbReference type="FunFam" id="3.30.60.20:FF:000025">
    <property type="entry name" value="Chimaerin"/>
    <property type="match status" value="1"/>
</dbReference>
<dbReference type="InterPro" id="IPR000198">
    <property type="entry name" value="RhoGAP_dom"/>
</dbReference>
<dbReference type="Gene3D" id="1.10.555.10">
    <property type="entry name" value="Rho GTPase activation protein"/>
    <property type="match status" value="1"/>
</dbReference>
<keyword evidence="16" id="KW-1185">Reference proteome</keyword>
<proteinExistence type="predicted"/>
<evidence type="ECO:0000256" key="11">
    <source>
        <dbReference type="SAM" id="MobiDB-lite"/>
    </source>
</evidence>
<dbReference type="InterPro" id="IPR046349">
    <property type="entry name" value="C1-like_sf"/>
</dbReference>
<feature type="region of interest" description="Disordered" evidence="11">
    <location>
        <begin position="413"/>
        <end position="467"/>
    </location>
</feature>
<dbReference type="GO" id="GO:0016020">
    <property type="term" value="C:membrane"/>
    <property type="evidence" value="ECO:0007669"/>
    <property type="project" value="UniProtKB-SubCell"/>
</dbReference>
<dbReference type="PROSITE" id="PS50238">
    <property type="entry name" value="RHOGAP"/>
    <property type="match status" value="1"/>
</dbReference>
<evidence type="ECO:0000256" key="1">
    <source>
        <dbReference type="ARBA" id="ARBA00004170"/>
    </source>
</evidence>
<dbReference type="Proteomes" id="UP000728185">
    <property type="component" value="Unassembled WGS sequence"/>
</dbReference>
<dbReference type="InterPro" id="IPR002219">
    <property type="entry name" value="PKC_DAG/PE"/>
</dbReference>
<dbReference type="InterPro" id="IPR051854">
    <property type="entry name" value="Rho-type_GAP"/>
</dbReference>
<feature type="region of interest" description="Disordered" evidence="11">
    <location>
        <begin position="784"/>
        <end position="816"/>
    </location>
</feature>
<keyword evidence="6" id="KW-0472">Membrane</keyword>
<dbReference type="Pfam" id="PF00017">
    <property type="entry name" value="SH2"/>
    <property type="match status" value="1"/>
</dbReference>
<keyword evidence="10" id="KW-0727">SH2 domain</keyword>
<dbReference type="Gene3D" id="3.30.60.20">
    <property type="match status" value="1"/>
</dbReference>
<feature type="region of interest" description="Disordered" evidence="11">
    <location>
        <begin position="849"/>
        <end position="874"/>
    </location>
</feature>